<evidence type="ECO:0000256" key="5">
    <source>
        <dbReference type="ARBA" id="ARBA00022840"/>
    </source>
</evidence>
<dbReference type="PROSITE" id="PS50893">
    <property type="entry name" value="ABC_TRANSPORTER_2"/>
    <property type="match status" value="1"/>
</dbReference>
<dbReference type="InterPro" id="IPR050095">
    <property type="entry name" value="ECF_ABC_transporter_ATP-bd"/>
</dbReference>
<dbReference type="CDD" id="cd03225">
    <property type="entry name" value="ABC_cobalt_CbiO_domain1"/>
    <property type="match status" value="1"/>
</dbReference>
<dbReference type="Gene3D" id="3.40.50.300">
    <property type="entry name" value="P-loop containing nucleotide triphosphate hydrolases"/>
    <property type="match status" value="1"/>
</dbReference>
<dbReference type="EMBL" id="FAXN01000043">
    <property type="protein sequence ID" value="CUV65729.1"/>
    <property type="molecule type" value="Genomic_DNA"/>
</dbReference>
<evidence type="ECO:0000256" key="4">
    <source>
        <dbReference type="ARBA" id="ARBA00022741"/>
    </source>
</evidence>
<name>A0A0S4XPS0_9BACT</name>
<reference evidence="9" key="1">
    <citation type="submission" date="2015-11" db="EMBL/GenBank/DDBJ databases">
        <authorList>
            <person name="Zhang Y."/>
            <person name="Guo Z."/>
        </authorList>
    </citation>
    <scope>NUCLEOTIDE SEQUENCE</scope>
    <source>
        <strain evidence="9">BN30871</strain>
    </source>
</reference>
<dbReference type="InterPro" id="IPR015856">
    <property type="entry name" value="ABC_transpr_CbiO/EcfA_su"/>
</dbReference>
<dbReference type="InterPro" id="IPR027417">
    <property type="entry name" value="P-loop_NTPase"/>
</dbReference>
<keyword evidence="6" id="KW-1278">Translocase</keyword>
<dbReference type="EC" id="3.6.3.-" evidence="9"/>
<keyword evidence="2" id="KW-0813">Transport</keyword>
<evidence type="ECO:0000256" key="1">
    <source>
        <dbReference type="ARBA" id="ARBA00004202"/>
    </source>
</evidence>
<evidence type="ECO:0000313" key="9">
    <source>
        <dbReference type="EMBL" id="CUV65729.1"/>
    </source>
</evidence>
<accession>A0A0S4XPS0</accession>
<dbReference type="GO" id="GO:0016887">
    <property type="term" value="F:ATP hydrolysis activity"/>
    <property type="evidence" value="ECO:0007669"/>
    <property type="project" value="InterPro"/>
</dbReference>
<organism evidence="9">
    <name type="scientific">Sulfurovum sp. enrichment culture clone C5</name>
    <dbReference type="NCBI Taxonomy" id="497650"/>
    <lineage>
        <taxon>Bacteria</taxon>
        <taxon>Pseudomonadati</taxon>
        <taxon>Campylobacterota</taxon>
        <taxon>Epsilonproteobacteria</taxon>
        <taxon>Campylobacterales</taxon>
        <taxon>Sulfurovaceae</taxon>
        <taxon>Sulfurovum</taxon>
        <taxon>environmental samples</taxon>
    </lineage>
</organism>
<proteinExistence type="predicted"/>
<keyword evidence="3" id="KW-1003">Cell membrane</keyword>
<sequence length="257" mass="28830">MHLNREVIMVECNNIIFSQNDNLILDSLSFKINKGEKVVLLGVNGSGKSTLLKLLNGLLFAQSGDYKFDNNPINKSFLKEKKNFTFFRKECSLLFQNIDAMLFCESVKKELLFTLELLGISKDEDFLNHIVDTLGIKEKLESFPFILSGGEKQKVALACVLLVNPSLLLLDEPTSSLDNQTSKNLVDYIRTLKCTSVISTHSLALAEELGSRAIVLKEGRIIYDGKTTGFTQNHDLLHKAGFLHVHDSSKLGMWHSH</sequence>
<feature type="domain" description="ABC transporter" evidence="8">
    <location>
        <begin position="10"/>
        <end position="243"/>
    </location>
</feature>
<dbReference type="Pfam" id="PF00005">
    <property type="entry name" value="ABC_tran"/>
    <property type="match status" value="1"/>
</dbReference>
<dbReference type="InterPro" id="IPR003593">
    <property type="entry name" value="AAA+_ATPase"/>
</dbReference>
<evidence type="ECO:0000256" key="2">
    <source>
        <dbReference type="ARBA" id="ARBA00022448"/>
    </source>
</evidence>
<evidence type="ECO:0000259" key="8">
    <source>
        <dbReference type="PROSITE" id="PS50893"/>
    </source>
</evidence>
<dbReference type="AlphaFoldDB" id="A0A0S4XPS0"/>
<dbReference type="InterPro" id="IPR003439">
    <property type="entry name" value="ABC_transporter-like_ATP-bd"/>
</dbReference>
<keyword evidence="4" id="KW-0547">Nucleotide-binding</keyword>
<comment type="subcellular location">
    <subcellularLocation>
        <location evidence="1">Cell membrane</location>
        <topology evidence="1">Peripheral membrane protein</topology>
    </subcellularLocation>
</comment>
<keyword evidence="5 9" id="KW-0067">ATP-binding</keyword>
<dbReference type="PANTHER" id="PTHR43553">
    <property type="entry name" value="HEAVY METAL TRANSPORTER"/>
    <property type="match status" value="1"/>
</dbReference>
<evidence type="ECO:0000256" key="7">
    <source>
        <dbReference type="ARBA" id="ARBA00023136"/>
    </source>
</evidence>
<dbReference type="InterPro" id="IPR017871">
    <property type="entry name" value="ABC_transporter-like_CS"/>
</dbReference>
<dbReference type="GO" id="GO:0042626">
    <property type="term" value="F:ATPase-coupled transmembrane transporter activity"/>
    <property type="evidence" value="ECO:0007669"/>
    <property type="project" value="TreeGrafter"/>
</dbReference>
<evidence type="ECO:0000256" key="3">
    <source>
        <dbReference type="ARBA" id="ARBA00022475"/>
    </source>
</evidence>
<dbReference type="GO" id="GO:0043190">
    <property type="term" value="C:ATP-binding cassette (ABC) transporter complex"/>
    <property type="evidence" value="ECO:0007669"/>
    <property type="project" value="TreeGrafter"/>
</dbReference>
<dbReference type="PANTHER" id="PTHR43553:SF27">
    <property type="entry name" value="ENERGY-COUPLING FACTOR TRANSPORTER ATP-BINDING PROTEIN ECFA2"/>
    <property type="match status" value="1"/>
</dbReference>
<dbReference type="GO" id="GO:0005524">
    <property type="term" value="F:ATP binding"/>
    <property type="evidence" value="ECO:0007669"/>
    <property type="project" value="UniProtKB-KW"/>
</dbReference>
<dbReference type="SUPFAM" id="SSF52540">
    <property type="entry name" value="P-loop containing nucleoside triphosphate hydrolases"/>
    <property type="match status" value="1"/>
</dbReference>
<keyword evidence="7" id="KW-0472">Membrane</keyword>
<dbReference type="SMART" id="SM00382">
    <property type="entry name" value="AAA"/>
    <property type="match status" value="1"/>
</dbReference>
<gene>
    <name evidence="9" type="primary">cbiO</name>
    <name evidence="9" type="ORF">BN3087_420039</name>
</gene>
<protein>
    <submittedName>
        <fullName evidence="9">Putative cobalt import ATP-binding protein CbiO 2</fullName>
        <ecNumber evidence="9">3.6.3.-</ecNumber>
    </submittedName>
</protein>
<keyword evidence="9" id="KW-0378">Hydrolase</keyword>
<evidence type="ECO:0000256" key="6">
    <source>
        <dbReference type="ARBA" id="ARBA00022967"/>
    </source>
</evidence>
<dbReference type="PROSITE" id="PS00211">
    <property type="entry name" value="ABC_TRANSPORTER_1"/>
    <property type="match status" value="1"/>
</dbReference>